<proteinExistence type="predicted"/>
<gene>
    <name evidence="2" type="ORF">BU23DRAFT_469978</name>
</gene>
<keyword evidence="3" id="KW-1185">Reference proteome</keyword>
<evidence type="ECO:0000313" key="2">
    <source>
        <dbReference type="EMBL" id="KAF1971863.1"/>
    </source>
</evidence>
<dbReference type="OrthoDB" id="5201563at2759"/>
<name>A0A6A5V328_9PLEO</name>
<reference evidence="2" key="1">
    <citation type="journal article" date="2020" name="Stud. Mycol.">
        <title>101 Dothideomycetes genomes: a test case for predicting lifestyles and emergence of pathogens.</title>
        <authorList>
            <person name="Haridas S."/>
            <person name="Albert R."/>
            <person name="Binder M."/>
            <person name="Bloem J."/>
            <person name="Labutti K."/>
            <person name="Salamov A."/>
            <person name="Andreopoulos B."/>
            <person name="Baker S."/>
            <person name="Barry K."/>
            <person name="Bills G."/>
            <person name="Bluhm B."/>
            <person name="Cannon C."/>
            <person name="Castanera R."/>
            <person name="Culley D."/>
            <person name="Daum C."/>
            <person name="Ezra D."/>
            <person name="Gonzalez J."/>
            <person name="Henrissat B."/>
            <person name="Kuo A."/>
            <person name="Liang C."/>
            <person name="Lipzen A."/>
            <person name="Lutzoni F."/>
            <person name="Magnuson J."/>
            <person name="Mondo S."/>
            <person name="Nolan M."/>
            <person name="Ohm R."/>
            <person name="Pangilinan J."/>
            <person name="Park H.-J."/>
            <person name="Ramirez L."/>
            <person name="Alfaro M."/>
            <person name="Sun H."/>
            <person name="Tritt A."/>
            <person name="Yoshinaga Y."/>
            <person name="Zwiers L.-H."/>
            <person name="Turgeon B."/>
            <person name="Goodwin S."/>
            <person name="Spatafora J."/>
            <person name="Crous P."/>
            <person name="Grigoriev I."/>
        </authorList>
    </citation>
    <scope>NUCLEOTIDE SEQUENCE</scope>
    <source>
        <strain evidence="2">CBS 107.79</strain>
    </source>
</reference>
<protein>
    <submittedName>
        <fullName evidence="2">Uncharacterized protein</fullName>
    </submittedName>
</protein>
<feature type="region of interest" description="Disordered" evidence="1">
    <location>
        <begin position="28"/>
        <end position="68"/>
    </location>
</feature>
<dbReference type="AlphaFoldDB" id="A0A6A5V328"/>
<organism evidence="2 3">
    <name type="scientific">Bimuria novae-zelandiae CBS 107.79</name>
    <dbReference type="NCBI Taxonomy" id="1447943"/>
    <lineage>
        <taxon>Eukaryota</taxon>
        <taxon>Fungi</taxon>
        <taxon>Dikarya</taxon>
        <taxon>Ascomycota</taxon>
        <taxon>Pezizomycotina</taxon>
        <taxon>Dothideomycetes</taxon>
        <taxon>Pleosporomycetidae</taxon>
        <taxon>Pleosporales</taxon>
        <taxon>Massarineae</taxon>
        <taxon>Didymosphaeriaceae</taxon>
        <taxon>Bimuria</taxon>
    </lineage>
</organism>
<dbReference type="Proteomes" id="UP000800036">
    <property type="component" value="Unassembled WGS sequence"/>
</dbReference>
<evidence type="ECO:0000256" key="1">
    <source>
        <dbReference type="SAM" id="MobiDB-lite"/>
    </source>
</evidence>
<evidence type="ECO:0000313" key="3">
    <source>
        <dbReference type="Proteomes" id="UP000800036"/>
    </source>
</evidence>
<sequence length="122" mass="13794">MSVTAASNAQTYSLHSALADYEIHHTSATDPLDPTLNAHPLPDSSRYSNPANWPTDERRVPPYRPINTELDQSERRVYQNGVERAFVTVMFSGVFLEATASKIWRATLGRVWNVEYKIGGEW</sequence>
<dbReference type="EMBL" id="ML976691">
    <property type="protein sequence ID" value="KAF1971863.1"/>
    <property type="molecule type" value="Genomic_DNA"/>
</dbReference>
<accession>A0A6A5V328</accession>